<dbReference type="GO" id="GO:0003676">
    <property type="term" value="F:nucleic acid binding"/>
    <property type="evidence" value="ECO:0007669"/>
    <property type="project" value="InterPro"/>
</dbReference>
<evidence type="ECO:0000256" key="7">
    <source>
        <dbReference type="SAM" id="MobiDB-lite"/>
    </source>
</evidence>
<accession>A0A7W7P9V7</accession>
<dbReference type="HAMAP" id="MF_00378">
    <property type="entry name" value="Exonuc_7_L"/>
    <property type="match status" value="1"/>
</dbReference>
<evidence type="ECO:0000256" key="2">
    <source>
        <dbReference type="ARBA" id="ARBA00022722"/>
    </source>
</evidence>
<name>A0A7W7P9V7_9MICC</name>
<evidence type="ECO:0000256" key="6">
    <source>
        <dbReference type="RuleBase" id="RU004355"/>
    </source>
</evidence>
<feature type="region of interest" description="Disordered" evidence="7">
    <location>
        <begin position="1"/>
        <end position="39"/>
    </location>
</feature>
<feature type="domain" description="OB-fold nucleic acid binding" evidence="9">
    <location>
        <begin position="41"/>
        <end position="130"/>
    </location>
</feature>
<comment type="subcellular location">
    <subcellularLocation>
        <location evidence="5 6">Cytoplasm</location>
    </subcellularLocation>
</comment>
<sequence>MEDTTPQDDAVQHAGGAAGEPAEPGPVTASETSPERPWPLHRLSENLKLHIERAPATWIEGQLIEFKNNRGNVYMTMRDLDQEVSLPLAAWRNVAAGIDPTVQQGSRVVARVKPNFWLKAGRLSMNVLEMKPVGLGDLLARVELLRRSLAEEGLTSPARKRPLPVLPGVIGLITGRDSDAMKDVLRNTHLRWPAAVFEVREVAVQGTDAPRQVAAALAELDADPTVEVIVIARGGGALEEVVLPFSDEALVRAVAAAGTPVVSAIGHEADRPVLDDVADLRASTPTDAAKRIVPDAAQEALGLAHARERMAAAVERRVRGEAEALAALRSRPVLAHPHVMVDARAEDLGRWRERARVSLGHRLARESDAVAALRARVRALSPQQTLDRGYAVVQHAGRVVRRADEVSPGSHLDILVAAGRLEADVTDTHTPTDPEDA</sequence>
<dbReference type="PANTHER" id="PTHR30008">
    <property type="entry name" value="EXODEOXYRIBONUCLEASE 7 LARGE SUBUNIT"/>
    <property type="match status" value="1"/>
</dbReference>
<dbReference type="InterPro" id="IPR020579">
    <property type="entry name" value="Exonuc_VII_lsu_C"/>
</dbReference>
<dbReference type="InterPro" id="IPR003753">
    <property type="entry name" value="Exonuc_VII_L"/>
</dbReference>
<keyword evidence="1 5" id="KW-0963">Cytoplasm</keyword>
<evidence type="ECO:0000256" key="5">
    <source>
        <dbReference type="HAMAP-Rule" id="MF_00378"/>
    </source>
</evidence>
<evidence type="ECO:0000313" key="10">
    <source>
        <dbReference type="EMBL" id="MBB4882229.1"/>
    </source>
</evidence>
<keyword evidence="2 5" id="KW-0540">Nuclease</keyword>
<dbReference type="GO" id="GO:0006308">
    <property type="term" value="P:DNA catabolic process"/>
    <property type="evidence" value="ECO:0007669"/>
    <property type="project" value="UniProtKB-UniRule"/>
</dbReference>
<dbReference type="AlphaFoldDB" id="A0A7W7P9V7"/>
<dbReference type="GO" id="GO:0009318">
    <property type="term" value="C:exodeoxyribonuclease VII complex"/>
    <property type="evidence" value="ECO:0007669"/>
    <property type="project" value="UniProtKB-UniRule"/>
</dbReference>
<keyword evidence="3 5" id="KW-0378">Hydrolase</keyword>
<organism evidence="10 11">
    <name type="scientific">Micrococcus flavus</name>
    <dbReference type="NCBI Taxonomy" id="384602"/>
    <lineage>
        <taxon>Bacteria</taxon>
        <taxon>Bacillati</taxon>
        <taxon>Actinomycetota</taxon>
        <taxon>Actinomycetes</taxon>
        <taxon>Micrococcales</taxon>
        <taxon>Micrococcaceae</taxon>
        <taxon>Micrococcus</taxon>
    </lineage>
</organism>
<dbReference type="EMBL" id="JACHMC010000001">
    <property type="protein sequence ID" value="MBB4882229.1"/>
    <property type="molecule type" value="Genomic_DNA"/>
</dbReference>
<feature type="domain" description="Exonuclease VII large subunit C-terminal" evidence="8">
    <location>
        <begin position="156"/>
        <end position="375"/>
    </location>
</feature>
<dbReference type="CDD" id="cd04489">
    <property type="entry name" value="ExoVII_LU_OBF"/>
    <property type="match status" value="1"/>
</dbReference>
<evidence type="ECO:0000256" key="1">
    <source>
        <dbReference type="ARBA" id="ARBA00022490"/>
    </source>
</evidence>
<comment type="catalytic activity">
    <reaction evidence="5 6">
        <text>Exonucleolytic cleavage in either 5'- to 3'- or 3'- to 5'-direction to yield nucleoside 5'-phosphates.</text>
        <dbReference type="EC" id="3.1.11.6"/>
    </reaction>
</comment>
<protein>
    <recommendedName>
        <fullName evidence="5">Exodeoxyribonuclease 7 large subunit</fullName>
        <ecNumber evidence="5">3.1.11.6</ecNumber>
    </recommendedName>
    <alternativeName>
        <fullName evidence="5">Exodeoxyribonuclease VII large subunit</fullName>
        <shortName evidence="5">Exonuclease VII large subunit</shortName>
    </alternativeName>
</protein>
<dbReference type="InterPro" id="IPR025824">
    <property type="entry name" value="OB-fold_nuc-bd_dom"/>
</dbReference>
<dbReference type="EC" id="3.1.11.6" evidence="5"/>
<dbReference type="Pfam" id="PF02601">
    <property type="entry name" value="Exonuc_VII_L"/>
    <property type="match status" value="1"/>
</dbReference>
<reference evidence="10 11" key="1">
    <citation type="submission" date="2020-08" db="EMBL/GenBank/DDBJ databases">
        <title>Sequencing the genomes of 1000 actinobacteria strains.</title>
        <authorList>
            <person name="Klenk H.-P."/>
        </authorList>
    </citation>
    <scope>NUCLEOTIDE SEQUENCE [LARGE SCALE GENOMIC DNA]</scope>
    <source>
        <strain evidence="10 11">DSM 19079</strain>
    </source>
</reference>
<dbReference type="Pfam" id="PF13742">
    <property type="entry name" value="tRNA_anti_2"/>
    <property type="match status" value="1"/>
</dbReference>
<comment type="subunit">
    <text evidence="5">Heterooligomer composed of large and small subunits.</text>
</comment>
<dbReference type="Proteomes" id="UP000560081">
    <property type="component" value="Unassembled WGS sequence"/>
</dbReference>
<proteinExistence type="inferred from homology"/>
<comment type="similarity">
    <text evidence="5 6">Belongs to the XseA family.</text>
</comment>
<dbReference type="NCBIfam" id="TIGR00237">
    <property type="entry name" value="xseA"/>
    <property type="match status" value="1"/>
</dbReference>
<gene>
    <name evidence="5" type="primary">xseA</name>
    <name evidence="10" type="ORF">BJ976_000580</name>
</gene>
<evidence type="ECO:0000259" key="9">
    <source>
        <dbReference type="Pfam" id="PF13742"/>
    </source>
</evidence>
<dbReference type="GO" id="GO:0008855">
    <property type="term" value="F:exodeoxyribonuclease VII activity"/>
    <property type="evidence" value="ECO:0007669"/>
    <property type="project" value="UniProtKB-UniRule"/>
</dbReference>
<evidence type="ECO:0000256" key="3">
    <source>
        <dbReference type="ARBA" id="ARBA00022801"/>
    </source>
</evidence>
<dbReference type="GO" id="GO:0005737">
    <property type="term" value="C:cytoplasm"/>
    <property type="evidence" value="ECO:0007669"/>
    <property type="project" value="UniProtKB-SubCell"/>
</dbReference>
<keyword evidence="4 5" id="KW-0269">Exonuclease</keyword>
<evidence type="ECO:0000259" key="8">
    <source>
        <dbReference type="Pfam" id="PF02601"/>
    </source>
</evidence>
<keyword evidence="11" id="KW-1185">Reference proteome</keyword>
<evidence type="ECO:0000313" key="11">
    <source>
        <dbReference type="Proteomes" id="UP000560081"/>
    </source>
</evidence>
<dbReference type="PANTHER" id="PTHR30008:SF0">
    <property type="entry name" value="EXODEOXYRIBONUCLEASE 7 LARGE SUBUNIT"/>
    <property type="match status" value="1"/>
</dbReference>
<evidence type="ECO:0000256" key="4">
    <source>
        <dbReference type="ARBA" id="ARBA00022839"/>
    </source>
</evidence>
<comment type="caution">
    <text evidence="10">The sequence shown here is derived from an EMBL/GenBank/DDBJ whole genome shotgun (WGS) entry which is preliminary data.</text>
</comment>
<comment type="function">
    <text evidence="5">Bidirectionally degrades single-stranded DNA into large acid-insoluble oligonucleotides, which are then degraded further into small acid-soluble oligonucleotides.</text>
</comment>